<dbReference type="AlphaFoldDB" id="A0A0G4GAC0"/>
<proteinExistence type="predicted"/>
<gene>
    <name evidence="1" type="ORF">Cvel_20889</name>
</gene>
<dbReference type="VEuPathDB" id="CryptoDB:Cvel_20889"/>
<evidence type="ECO:0000313" key="1">
    <source>
        <dbReference type="EMBL" id="CEM25618.1"/>
    </source>
</evidence>
<sequence>MDPILPEDSNQSVDDILQAAFGNVQGPLLEGAFSPENPETNVHHPLAPSTVSGELAGLFASSSTLDELPEQQKVLAIRDMALNLAAQHPKINYGNAGFEEELLDVGAFFVRFFVCLQDGMEKGRSLTFAVGSFGTGIEVQEKTEFFSVKGLKGQDVEDAFKEAEAWISD</sequence>
<accession>A0A0G4GAC0</accession>
<reference evidence="1" key="1">
    <citation type="submission" date="2014-11" db="EMBL/GenBank/DDBJ databases">
        <authorList>
            <person name="Otto D Thomas"/>
            <person name="Naeem Raeece"/>
        </authorList>
    </citation>
    <scope>NUCLEOTIDE SEQUENCE</scope>
</reference>
<name>A0A0G4GAC0_9ALVE</name>
<dbReference type="EMBL" id="CDMZ01001010">
    <property type="protein sequence ID" value="CEM25618.1"/>
    <property type="molecule type" value="Genomic_DNA"/>
</dbReference>
<protein>
    <submittedName>
        <fullName evidence="1">Uncharacterized protein</fullName>
    </submittedName>
</protein>
<organism evidence="1">
    <name type="scientific">Chromera velia CCMP2878</name>
    <dbReference type="NCBI Taxonomy" id="1169474"/>
    <lineage>
        <taxon>Eukaryota</taxon>
        <taxon>Sar</taxon>
        <taxon>Alveolata</taxon>
        <taxon>Colpodellida</taxon>
        <taxon>Chromeraceae</taxon>
        <taxon>Chromera</taxon>
    </lineage>
</organism>